<dbReference type="EMBL" id="BK015056">
    <property type="protein sequence ID" value="DAD89257.1"/>
    <property type="molecule type" value="Genomic_DNA"/>
</dbReference>
<name>A0A8S5N3S0_9VIRU</name>
<evidence type="ECO:0000313" key="1">
    <source>
        <dbReference type="EMBL" id="DAD89257.1"/>
    </source>
</evidence>
<sequence>MDHGDLVDPKRHGLRRILVKDPHGTKLRNFKR</sequence>
<protein>
    <submittedName>
        <fullName evidence="1">Uncharacterized protein</fullName>
    </submittedName>
</protein>
<proteinExistence type="predicted"/>
<accession>A0A8S5N3S0</accession>
<reference evidence="1" key="1">
    <citation type="journal article" date="2021" name="Proc. Natl. Acad. Sci. U.S.A.">
        <title>A Catalog of Tens of Thousands of Viruses from Human Metagenomes Reveals Hidden Associations with Chronic Diseases.</title>
        <authorList>
            <person name="Tisza M.J."/>
            <person name="Buck C.B."/>
        </authorList>
    </citation>
    <scope>NUCLEOTIDE SEQUENCE</scope>
    <source>
        <strain evidence="1">CtNWS1</strain>
    </source>
</reference>
<organism evidence="1">
    <name type="scientific">Microviridae sp. ctNWS1</name>
    <dbReference type="NCBI Taxonomy" id="2826733"/>
    <lineage>
        <taxon>Viruses</taxon>
        <taxon>Monodnaviria</taxon>
        <taxon>Sangervirae</taxon>
        <taxon>Phixviricota</taxon>
        <taxon>Malgrandaviricetes</taxon>
        <taxon>Petitvirales</taxon>
        <taxon>Microviridae</taxon>
    </lineage>
</organism>